<sequence>MSRPTSGSRMAKIQCRDEDRWPRGAHELAATLQEKRGQTRSEEKEAKQENRPKRKEEKTQDGRETSTFTILQRKNKKRREEERKSTRE</sequence>
<protein>
    <submittedName>
        <fullName evidence="2">Uncharacterized protein</fullName>
    </submittedName>
</protein>
<feature type="region of interest" description="Disordered" evidence="1">
    <location>
        <begin position="1"/>
        <end position="88"/>
    </location>
</feature>
<evidence type="ECO:0000256" key="1">
    <source>
        <dbReference type="SAM" id="MobiDB-lite"/>
    </source>
</evidence>
<dbReference type="EMBL" id="JANPWB010000004">
    <property type="protein sequence ID" value="KAJ1191698.1"/>
    <property type="molecule type" value="Genomic_DNA"/>
</dbReference>
<evidence type="ECO:0000313" key="2">
    <source>
        <dbReference type="EMBL" id="KAJ1191698.1"/>
    </source>
</evidence>
<gene>
    <name evidence="2" type="ORF">NDU88_001014</name>
</gene>
<reference evidence="2" key="1">
    <citation type="journal article" date="2022" name="bioRxiv">
        <title>Sequencing and chromosome-scale assembly of the giantPleurodeles waltlgenome.</title>
        <authorList>
            <person name="Brown T."/>
            <person name="Elewa A."/>
            <person name="Iarovenko S."/>
            <person name="Subramanian E."/>
            <person name="Araus A.J."/>
            <person name="Petzold A."/>
            <person name="Susuki M."/>
            <person name="Suzuki K.-i.T."/>
            <person name="Hayashi T."/>
            <person name="Toyoda A."/>
            <person name="Oliveira C."/>
            <person name="Osipova E."/>
            <person name="Leigh N.D."/>
            <person name="Simon A."/>
            <person name="Yun M.H."/>
        </authorList>
    </citation>
    <scope>NUCLEOTIDE SEQUENCE</scope>
    <source>
        <strain evidence="2">20211129_DDA</strain>
        <tissue evidence="2">Liver</tissue>
    </source>
</reference>
<proteinExistence type="predicted"/>
<keyword evidence="3" id="KW-1185">Reference proteome</keyword>
<feature type="compositionally biased region" description="Basic and acidic residues" evidence="1">
    <location>
        <begin position="33"/>
        <end position="64"/>
    </location>
</feature>
<dbReference type="Proteomes" id="UP001066276">
    <property type="component" value="Chromosome 2_2"/>
</dbReference>
<dbReference type="AlphaFoldDB" id="A0AAV7US60"/>
<evidence type="ECO:0000313" key="3">
    <source>
        <dbReference type="Proteomes" id="UP001066276"/>
    </source>
</evidence>
<name>A0AAV7US60_PLEWA</name>
<comment type="caution">
    <text evidence="2">The sequence shown here is derived from an EMBL/GenBank/DDBJ whole genome shotgun (WGS) entry which is preliminary data.</text>
</comment>
<feature type="compositionally biased region" description="Basic and acidic residues" evidence="1">
    <location>
        <begin position="14"/>
        <end position="26"/>
    </location>
</feature>
<accession>A0AAV7US60</accession>
<organism evidence="2 3">
    <name type="scientific">Pleurodeles waltl</name>
    <name type="common">Iberian ribbed newt</name>
    <dbReference type="NCBI Taxonomy" id="8319"/>
    <lineage>
        <taxon>Eukaryota</taxon>
        <taxon>Metazoa</taxon>
        <taxon>Chordata</taxon>
        <taxon>Craniata</taxon>
        <taxon>Vertebrata</taxon>
        <taxon>Euteleostomi</taxon>
        <taxon>Amphibia</taxon>
        <taxon>Batrachia</taxon>
        <taxon>Caudata</taxon>
        <taxon>Salamandroidea</taxon>
        <taxon>Salamandridae</taxon>
        <taxon>Pleurodelinae</taxon>
        <taxon>Pleurodeles</taxon>
    </lineage>
</organism>
<feature type="compositionally biased region" description="Basic and acidic residues" evidence="1">
    <location>
        <begin position="78"/>
        <end position="88"/>
    </location>
</feature>